<gene>
    <name evidence="1" type="ORF">CEXT_751591</name>
</gene>
<keyword evidence="2" id="KW-1185">Reference proteome</keyword>
<reference evidence="1 2" key="1">
    <citation type="submission" date="2021-06" db="EMBL/GenBank/DDBJ databases">
        <title>Caerostris extrusa draft genome.</title>
        <authorList>
            <person name="Kono N."/>
            <person name="Arakawa K."/>
        </authorList>
    </citation>
    <scope>NUCLEOTIDE SEQUENCE [LARGE SCALE GENOMIC DNA]</scope>
</reference>
<evidence type="ECO:0000313" key="2">
    <source>
        <dbReference type="Proteomes" id="UP001054945"/>
    </source>
</evidence>
<organism evidence="1 2">
    <name type="scientific">Caerostris extrusa</name>
    <name type="common">Bark spider</name>
    <name type="synonym">Caerostris bankana</name>
    <dbReference type="NCBI Taxonomy" id="172846"/>
    <lineage>
        <taxon>Eukaryota</taxon>
        <taxon>Metazoa</taxon>
        <taxon>Ecdysozoa</taxon>
        <taxon>Arthropoda</taxon>
        <taxon>Chelicerata</taxon>
        <taxon>Arachnida</taxon>
        <taxon>Araneae</taxon>
        <taxon>Araneomorphae</taxon>
        <taxon>Entelegynae</taxon>
        <taxon>Araneoidea</taxon>
        <taxon>Araneidae</taxon>
        <taxon>Caerostris</taxon>
    </lineage>
</organism>
<accession>A0AAV4NQU8</accession>
<sequence>MHKVSNNAFISTYYKASLINSPGGSYSPPKKKQLNRPPISGTSLFSPISHPIPALTLTSTDLLLRHTSLHLVLKDREREDPHVRFLLFHPHSPSSYTLFIFLLHPCAPLLNSL</sequence>
<protein>
    <submittedName>
        <fullName evidence="1">Uncharacterized protein</fullName>
    </submittedName>
</protein>
<comment type="caution">
    <text evidence="1">The sequence shown here is derived from an EMBL/GenBank/DDBJ whole genome shotgun (WGS) entry which is preliminary data.</text>
</comment>
<proteinExistence type="predicted"/>
<evidence type="ECO:0000313" key="1">
    <source>
        <dbReference type="EMBL" id="GIX86066.1"/>
    </source>
</evidence>
<dbReference type="Proteomes" id="UP001054945">
    <property type="component" value="Unassembled WGS sequence"/>
</dbReference>
<name>A0AAV4NQU8_CAEEX</name>
<dbReference type="AlphaFoldDB" id="A0AAV4NQU8"/>
<dbReference type="EMBL" id="BPLR01003563">
    <property type="protein sequence ID" value="GIX86066.1"/>
    <property type="molecule type" value="Genomic_DNA"/>
</dbReference>